<reference evidence="2 3" key="1">
    <citation type="journal article" date="2016" name="Int. J. Syst. Evol. Microbiol.">
        <title>Paraphotobacterium marinum gen. nov., sp. nov., a member of the family Vibrionaceae, isolated from surface seawater.</title>
        <authorList>
            <person name="Huang Z."/>
            <person name="Dong C."/>
            <person name="Shao Z."/>
        </authorList>
    </citation>
    <scope>NUCLEOTIDE SEQUENCE [LARGE SCALE GENOMIC DNA]</scope>
    <source>
        <strain evidence="2 3">NSCS20N07D</strain>
    </source>
</reference>
<dbReference type="GO" id="GO:0008990">
    <property type="term" value="F:rRNA (guanine-N2-)-methyltransferase activity"/>
    <property type="evidence" value="ECO:0007669"/>
    <property type="project" value="UniProtKB-UniRule"/>
</dbReference>
<keyword evidence="3" id="KW-1185">Reference proteome</keyword>
<keyword evidence="1 2" id="KW-0808">Transferase</keyword>
<evidence type="ECO:0000313" key="2">
    <source>
        <dbReference type="EMBL" id="ASK78164.1"/>
    </source>
</evidence>
<evidence type="ECO:0000313" key="3">
    <source>
        <dbReference type="Proteomes" id="UP000242175"/>
    </source>
</evidence>
<dbReference type="KEGG" id="pmai:CF386_03510"/>
<dbReference type="OrthoDB" id="3191794at2"/>
<dbReference type="PANTHER" id="PTHR36112:SF1">
    <property type="entry name" value="RIBOSOMAL RNA SMALL SUBUNIT METHYLTRANSFERASE J"/>
    <property type="match status" value="1"/>
</dbReference>
<comment type="catalytic activity">
    <reaction evidence="1">
        <text>guanosine(1516) in 16S rRNA + S-adenosyl-L-methionine = N(2)-methylguanosine(1516) in 16S rRNA + S-adenosyl-L-homocysteine + H(+)</text>
        <dbReference type="Rhea" id="RHEA:43220"/>
        <dbReference type="Rhea" id="RHEA-COMP:10412"/>
        <dbReference type="Rhea" id="RHEA-COMP:10413"/>
        <dbReference type="ChEBI" id="CHEBI:15378"/>
        <dbReference type="ChEBI" id="CHEBI:57856"/>
        <dbReference type="ChEBI" id="CHEBI:59789"/>
        <dbReference type="ChEBI" id="CHEBI:74269"/>
        <dbReference type="ChEBI" id="CHEBI:74481"/>
        <dbReference type="EC" id="2.1.1.242"/>
    </reaction>
</comment>
<dbReference type="EMBL" id="CP022355">
    <property type="protein sequence ID" value="ASK78164.1"/>
    <property type="molecule type" value="Genomic_DNA"/>
</dbReference>
<keyword evidence="1" id="KW-0963">Cytoplasm</keyword>
<proteinExistence type="inferred from homology"/>
<dbReference type="SUPFAM" id="SSF53335">
    <property type="entry name" value="S-adenosyl-L-methionine-dependent methyltransferases"/>
    <property type="match status" value="1"/>
</dbReference>
<dbReference type="GO" id="GO:0005737">
    <property type="term" value="C:cytoplasm"/>
    <property type="evidence" value="ECO:0007669"/>
    <property type="project" value="UniProtKB-SubCell"/>
</dbReference>
<dbReference type="InterPro" id="IPR007536">
    <property type="entry name" value="16SrRNA_methylTrfase_J"/>
</dbReference>
<dbReference type="EC" id="2.1.1.242" evidence="1"/>
<keyword evidence="1" id="KW-0949">S-adenosyl-L-methionine</keyword>
<name>A0A220VCP6_9GAMM</name>
<dbReference type="RefSeq" id="WP_089073073.1">
    <property type="nucleotide sequence ID" value="NZ_CBCSAM010000010.1"/>
</dbReference>
<dbReference type="InterPro" id="IPR029063">
    <property type="entry name" value="SAM-dependent_MTases_sf"/>
</dbReference>
<keyword evidence="1 2" id="KW-0489">Methyltransferase</keyword>
<comment type="subcellular location">
    <subcellularLocation>
        <location evidence="1">Cytoplasm</location>
    </subcellularLocation>
</comment>
<dbReference type="AlphaFoldDB" id="A0A220VCP6"/>
<accession>A0A220VCP6</accession>
<sequence length="245" mass="28003">MTISIKIDQSKNYSSCINEICKIWDIRIDSTSDFEFIIENDYLKIIDLKEYHSGVYVDFLSKQSVYRQSFGGGKKQTILKAIGVTKSRTPLNILDATPGLGKDSFVFFSHGCNVHMLERNEIVCALLENGLNKLKNSENYTNKENSLTLEKGTILDNIGHLDMFDVVYLDPMYPKRNKSASVKKEMAMFHKIVGDDKDSDFLLEKAKSLAKKRVVVKRPKGAPFLNSLKPDFEYLSKNTRYDVYI</sequence>
<dbReference type="Gene3D" id="3.40.50.150">
    <property type="entry name" value="Vaccinia Virus protein VP39"/>
    <property type="match status" value="1"/>
</dbReference>
<gene>
    <name evidence="1" type="primary">rsmJ</name>
    <name evidence="2" type="ORF">CF386_03510</name>
</gene>
<dbReference type="Pfam" id="PF04445">
    <property type="entry name" value="SAM_MT"/>
    <property type="match status" value="1"/>
</dbReference>
<comment type="caution">
    <text evidence="1">Lacks conserved residue(s) required for the propagation of feature annotation.</text>
</comment>
<dbReference type="HAMAP" id="MF_01523">
    <property type="entry name" value="16SrRNA_methyltr_J"/>
    <property type="match status" value="1"/>
</dbReference>
<dbReference type="PANTHER" id="PTHR36112">
    <property type="entry name" value="RIBOSOMAL RNA SMALL SUBUNIT METHYLTRANSFERASE J"/>
    <property type="match status" value="1"/>
</dbReference>
<feature type="binding site" evidence="1">
    <location>
        <begin position="118"/>
        <end position="119"/>
    </location>
    <ligand>
        <name>S-adenosyl-L-methionine</name>
        <dbReference type="ChEBI" id="CHEBI:59789"/>
    </ligand>
</feature>
<comment type="function">
    <text evidence="1">Specifically methylates the guanosine in position 1516 of 16S rRNA.</text>
</comment>
<feature type="binding site" evidence="1">
    <location>
        <position position="170"/>
    </location>
    <ligand>
        <name>S-adenosyl-L-methionine</name>
        <dbReference type="ChEBI" id="CHEBI:59789"/>
    </ligand>
</feature>
<keyword evidence="1" id="KW-0698">rRNA processing</keyword>
<comment type="similarity">
    <text evidence="1">Belongs to the methyltransferase superfamily. RsmJ family.</text>
</comment>
<dbReference type="Proteomes" id="UP000242175">
    <property type="component" value="Chromosome large"/>
</dbReference>
<organism evidence="2 3">
    <name type="scientific">Paraphotobacterium marinum</name>
    <dbReference type="NCBI Taxonomy" id="1755811"/>
    <lineage>
        <taxon>Bacteria</taxon>
        <taxon>Pseudomonadati</taxon>
        <taxon>Pseudomonadota</taxon>
        <taxon>Gammaproteobacteria</taxon>
        <taxon>Vibrionales</taxon>
        <taxon>Vibrionaceae</taxon>
        <taxon>Paraphotobacterium</taxon>
    </lineage>
</organism>
<protein>
    <recommendedName>
        <fullName evidence="1">Ribosomal RNA small subunit methyltransferase J</fullName>
        <ecNumber evidence="1">2.1.1.242</ecNumber>
    </recommendedName>
    <alternativeName>
        <fullName evidence="1">16S rRNA m2G1516 methyltransferase</fullName>
    </alternativeName>
    <alternativeName>
        <fullName evidence="1">rRNA (guanine-N(2)-)-methyltransferase</fullName>
    </alternativeName>
</protein>
<evidence type="ECO:0000256" key="1">
    <source>
        <dbReference type="HAMAP-Rule" id="MF_01523"/>
    </source>
</evidence>